<organism evidence="1 2">
    <name type="scientific">Halarchaeum grantii</name>
    <dbReference type="NCBI Taxonomy" id="1193105"/>
    <lineage>
        <taxon>Archaea</taxon>
        <taxon>Methanobacteriati</taxon>
        <taxon>Methanobacteriota</taxon>
        <taxon>Stenosarchaea group</taxon>
        <taxon>Halobacteria</taxon>
        <taxon>Halobacteriales</taxon>
        <taxon>Halobacteriaceae</taxon>
    </lineage>
</organism>
<gene>
    <name evidence="1" type="ORF">GCM10009037_06750</name>
</gene>
<dbReference type="Proteomes" id="UP000628840">
    <property type="component" value="Unassembled WGS sequence"/>
</dbReference>
<accession>A0A830ESH4</accession>
<dbReference type="RefSeq" id="WP_188878845.1">
    <property type="nucleotide sequence ID" value="NZ_BMPF01000001.1"/>
</dbReference>
<dbReference type="EMBL" id="BMPF01000001">
    <property type="protein sequence ID" value="GGL25793.1"/>
    <property type="molecule type" value="Genomic_DNA"/>
</dbReference>
<protein>
    <submittedName>
        <fullName evidence="1">Uncharacterized protein</fullName>
    </submittedName>
</protein>
<comment type="caution">
    <text evidence="1">The sequence shown here is derived from an EMBL/GenBank/DDBJ whole genome shotgun (WGS) entry which is preliminary data.</text>
</comment>
<dbReference type="OrthoDB" id="376786at2157"/>
<keyword evidence="2" id="KW-1185">Reference proteome</keyword>
<evidence type="ECO:0000313" key="1">
    <source>
        <dbReference type="EMBL" id="GGL25793.1"/>
    </source>
</evidence>
<sequence length="72" mass="7340">MARPLLSIVLALVAVGLGAAALGMYTGWFDIGAILSDAVVQTLGGLLDAVVSTVEGAVQWFIDELANALNPV</sequence>
<name>A0A830ESH4_9EURY</name>
<reference evidence="1 2" key="1">
    <citation type="journal article" date="2019" name="Int. J. Syst. Evol. Microbiol.">
        <title>The Global Catalogue of Microorganisms (GCM) 10K type strain sequencing project: providing services to taxonomists for standard genome sequencing and annotation.</title>
        <authorList>
            <consortium name="The Broad Institute Genomics Platform"/>
            <consortium name="The Broad Institute Genome Sequencing Center for Infectious Disease"/>
            <person name="Wu L."/>
            <person name="Ma J."/>
        </authorList>
    </citation>
    <scope>NUCLEOTIDE SEQUENCE [LARGE SCALE GENOMIC DNA]</scope>
    <source>
        <strain evidence="1 2">JCM 19585</strain>
    </source>
</reference>
<dbReference type="AlphaFoldDB" id="A0A830ESH4"/>
<evidence type="ECO:0000313" key="2">
    <source>
        <dbReference type="Proteomes" id="UP000628840"/>
    </source>
</evidence>
<proteinExistence type="predicted"/>